<dbReference type="InterPro" id="IPR001932">
    <property type="entry name" value="PPM-type_phosphatase-like_dom"/>
</dbReference>
<dbReference type="Gene3D" id="3.60.40.10">
    <property type="entry name" value="PPM-type phosphatase domain"/>
    <property type="match status" value="1"/>
</dbReference>
<name>D6XY03_BACIE</name>
<reference evidence="2" key="1">
    <citation type="submission" date="2009-10" db="EMBL/GenBank/DDBJ databases">
        <title>Complete sequence of Bacillus selenitireducens MLS10.</title>
        <authorList>
            <consortium name="US DOE Joint Genome Institute"/>
            <person name="Lucas S."/>
            <person name="Copeland A."/>
            <person name="Lapidus A."/>
            <person name="Glavina del Rio T."/>
            <person name="Dalin E."/>
            <person name="Tice H."/>
            <person name="Bruce D."/>
            <person name="Goodwin L."/>
            <person name="Pitluck S."/>
            <person name="Sims D."/>
            <person name="Brettin T."/>
            <person name="Detter J.C."/>
            <person name="Han C."/>
            <person name="Larimer F."/>
            <person name="Land M."/>
            <person name="Hauser L."/>
            <person name="Kyrpides N."/>
            <person name="Ovchinnikova G."/>
            <person name="Stolz J."/>
        </authorList>
    </citation>
    <scope>NUCLEOTIDE SEQUENCE [LARGE SCALE GENOMIC DNA]</scope>
    <source>
        <strain evidence="2">MLS10</strain>
    </source>
</reference>
<feature type="domain" description="PPM-type phosphatase" evidence="1">
    <location>
        <begin position="9"/>
        <end position="199"/>
    </location>
</feature>
<accession>D6XY03</accession>
<dbReference type="SMART" id="SM00331">
    <property type="entry name" value="PP2C_SIG"/>
    <property type="match status" value="1"/>
</dbReference>
<dbReference type="OrthoDB" id="1090916at2"/>
<keyword evidence="3" id="KW-1185">Reference proteome</keyword>
<dbReference type="HOGENOM" id="CLU_112038_1_0_9"/>
<dbReference type="EMBL" id="CP001791">
    <property type="protein sequence ID" value="ADH98076.1"/>
    <property type="molecule type" value="Genomic_DNA"/>
</dbReference>
<sequence>MIEHQLMDEMDISVYQNAKKGNWCSGDAVYIVRTSDYILVAVTDGLGSGHEAQEASESVMAIIRADHDLPFRALLDRCNNAVWGTRGVVLSILKFDFHSQQVEYINVGNITCTFYYPDGKMYRPIPSRGYLSGRKHKAKPSNIPFEPGMGFIVYSDGLTFNPAYHALFDRHLTAQETLEMIVDLKVDSNDDVAIVLGHVHQPD</sequence>
<protein>
    <submittedName>
        <fullName evidence="2">Stage II sporulation E family protein</fullName>
    </submittedName>
</protein>
<dbReference type="InterPro" id="IPR036457">
    <property type="entry name" value="PPM-type-like_dom_sf"/>
</dbReference>
<dbReference type="eggNOG" id="COG2208">
    <property type="taxonomic scope" value="Bacteria"/>
</dbReference>
<dbReference type="STRING" id="439292.Bsel_0540"/>
<dbReference type="PANTHER" id="PTHR35801:SF1">
    <property type="entry name" value="PHOSPHOSERINE PHOSPHATASE RSBX"/>
    <property type="match status" value="1"/>
</dbReference>
<organism evidence="2 3">
    <name type="scientific">Bacillus selenitireducens (strain ATCC 700615 / DSM 15326 / MLS10)</name>
    <dbReference type="NCBI Taxonomy" id="439292"/>
    <lineage>
        <taxon>Bacteria</taxon>
        <taxon>Bacillati</taxon>
        <taxon>Bacillota</taxon>
        <taxon>Bacilli</taxon>
        <taxon>Bacillales</taxon>
        <taxon>Bacillaceae</taxon>
        <taxon>Salisediminibacterium</taxon>
    </lineage>
</organism>
<evidence type="ECO:0000313" key="3">
    <source>
        <dbReference type="Proteomes" id="UP000000271"/>
    </source>
</evidence>
<dbReference type="Proteomes" id="UP000000271">
    <property type="component" value="Chromosome"/>
</dbReference>
<evidence type="ECO:0000259" key="1">
    <source>
        <dbReference type="SMART" id="SM00331"/>
    </source>
</evidence>
<gene>
    <name evidence="2" type="ordered locus">Bsel_0540</name>
</gene>
<dbReference type="KEGG" id="bse:Bsel_0540"/>
<dbReference type="PANTHER" id="PTHR35801">
    <property type="entry name" value="PHOSPHOSERINE PHOSPHATASE RSBX"/>
    <property type="match status" value="1"/>
</dbReference>
<dbReference type="RefSeq" id="WP_013171505.1">
    <property type="nucleotide sequence ID" value="NC_014219.1"/>
</dbReference>
<dbReference type="SUPFAM" id="SSF81606">
    <property type="entry name" value="PP2C-like"/>
    <property type="match status" value="1"/>
</dbReference>
<evidence type="ECO:0000313" key="2">
    <source>
        <dbReference type="EMBL" id="ADH98076.1"/>
    </source>
</evidence>
<dbReference type="AlphaFoldDB" id="D6XY03"/>
<dbReference type="InterPro" id="IPR039248">
    <property type="entry name" value="Ptase_RsbX"/>
</dbReference>
<proteinExistence type="predicted"/>
<dbReference type="Pfam" id="PF07228">
    <property type="entry name" value="SpoIIE"/>
    <property type="match status" value="1"/>
</dbReference>